<proteinExistence type="inferred from homology"/>
<keyword evidence="4 7" id="KW-0812">Transmembrane</keyword>
<evidence type="ECO:0000256" key="6">
    <source>
        <dbReference type="ARBA" id="ARBA00023136"/>
    </source>
</evidence>
<dbReference type="Proteomes" id="UP000323886">
    <property type="component" value="Unassembled WGS sequence"/>
</dbReference>
<dbReference type="GO" id="GO:0022857">
    <property type="term" value="F:transmembrane transporter activity"/>
    <property type="evidence" value="ECO:0007669"/>
    <property type="project" value="InterPro"/>
</dbReference>
<dbReference type="Pfam" id="PF02472">
    <property type="entry name" value="ExbD"/>
    <property type="match status" value="1"/>
</dbReference>
<name>A0A5M6I367_9HYPH</name>
<feature type="region of interest" description="Disordered" evidence="8">
    <location>
        <begin position="139"/>
        <end position="179"/>
    </location>
</feature>
<keyword evidence="7" id="KW-0653">Protein transport</keyword>
<dbReference type="InterPro" id="IPR003400">
    <property type="entry name" value="ExbD"/>
</dbReference>
<dbReference type="OrthoDB" id="9798629at2"/>
<keyword evidence="3" id="KW-1003">Cell membrane</keyword>
<dbReference type="Gene3D" id="3.30.420.270">
    <property type="match status" value="1"/>
</dbReference>
<dbReference type="AlphaFoldDB" id="A0A5M6I367"/>
<comment type="subcellular location">
    <subcellularLocation>
        <location evidence="1">Cell membrane</location>
        <topology evidence="1">Single-pass membrane protein</topology>
    </subcellularLocation>
    <subcellularLocation>
        <location evidence="7">Cell membrane</location>
        <topology evidence="7">Single-pass type II membrane protein</topology>
    </subcellularLocation>
</comment>
<dbReference type="EMBL" id="VWPL01000005">
    <property type="protein sequence ID" value="KAA5602644.1"/>
    <property type="molecule type" value="Genomic_DNA"/>
</dbReference>
<keyword evidence="7" id="KW-0813">Transport</keyword>
<dbReference type="GO" id="GO:0015031">
    <property type="term" value="P:protein transport"/>
    <property type="evidence" value="ECO:0007669"/>
    <property type="project" value="UniProtKB-KW"/>
</dbReference>
<keyword evidence="6 9" id="KW-0472">Membrane</keyword>
<feature type="transmembrane region" description="Helical" evidence="9">
    <location>
        <begin position="29"/>
        <end position="48"/>
    </location>
</feature>
<reference evidence="10 11" key="1">
    <citation type="submission" date="2019-09" db="EMBL/GenBank/DDBJ databases">
        <title>Draft Whole-Genome sequence of Blastochloris sulfoviridis DSM 729.</title>
        <authorList>
            <person name="Meyer T.E."/>
            <person name="Kyndt J.A."/>
        </authorList>
    </citation>
    <scope>NUCLEOTIDE SEQUENCE [LARGE SCALE GENOMIC DNA]</scope>
    <source>
        <strain evidence="10 11">DSM 729</strain>
    </source>
</reference>
<evidence type="ECO:0000256" key="9">
    <source>
        <dbReference type="SAM" id="Phobius"/>
    </source>
</evidence>
<keyword evidence="11" id="KW-1185">Reference proteome</keyword>
<evidence type="ECO:0000313" key="11">
    <source>
        <dbReference type="Proteomes" id="UP000323886"/>
    </source>
</evidence>
<dbReference type="GO" id="GO:0005886">
    <property type="term" value="C:plasma membrane"/>
    <property type="evidence" value="ECO:0007669"/>
    <property type="project" value="UniProtKB-SubCell"/>
</dbReference>
<evidence type="ECO:0000256" key="3">
    <source>
        <dbReference type="ARBA" id="ARBA00022475"/>
    </source>
</evidence>
<gene>
    <name evidence="10" type="ORF">F1193_03930</name>
</gene>
<dbReference type="PANTHER" id="PTHR30558">
    <property type="entry name" value="EXBD MEMBRANE COMPONENT OF PMF-DRIVEN MACROMOLECULE IMPORT SYSTEM"/>
    <property type="match status" value="1"/>
</dbReference>
<comment type="caution">
    <text evidence="10">The sequence shown here is derived from an EMBL/GenBank/DDBJ whole genome shotgun (WGS) entry which is preliminary data.</text>
</comment>
<accession>A0A5M6I367</accession>
<protein>
    <submittedName>
        <fullName evidence="10">Biopolymer transporter ExbD</fullName>
    </submittedName>
</protein>
<feature type="compositionally biased region" description="Low complexity" evidence="8">
    <location>
        <begin position="167"/>
        <end position="179"/>
    </location>
</feature>
<sequence length="179" mass="18389">MMSPGGLGSSRPGSYRPSAEINVTPLVDVMLVLLVVFMITAPLLAAGLKLDLPRASTAKPLDPKDPIVVSVDRDGHIAVDQTPVVREELAATVLARIADNDHAVRVRGDRDLAYGEMVGIVDLLAGAGVRRLALVTEPKTAREATGGPDARASATPEAGKAESGNLATATVPPAGTAAQ</sequence>
<evidence type="ECO:0000256" key="1">
    <source>
        <dbReference type="ARBA" id="ARBA00004162"/>
    </source>
</evidence>
<evidence type="ECO:0000256" key="2">
    <source>
        <dbReference type="ARBA" id="ARBA00005811"/>
    </source>
</evidence>
<dbReference type="PANTHER" id="PTHR30558:SF7">
    <property type="entry name" value="TOL-PAL SYSTEM PROTEIN TOLR"/>
    <property type="match status" value="1"/>
</dbReference>
<evidence type="ECO:0000256" key="4">
    <source>
        <dbReference type="ARBA" id="ARBA00022692"/>
    </source>
</evidence>
<evidence type="ECO:0000256" key="7">
    <source>
        <dbReference type="RuleBase" id="RU003879"/>
    </source>
</evidence>
<evidence type="ECO:0000256" key="8">
    <source>
        <dbReference type="SAM" id="MobiDB-lite"/>
    </source>
</evidence>
<keyword evidence="5 9" id="KW-1133">Transmembrane helix</keyword>
<comment type="similarity">
    <text evidence="2 7">Belongs to the ExbD/TolR family.</text>
</comment>
<evidence type="ECO:0000313" key="10">
    <source>
        <dbReference type="EMBL" id="KAA5602644.1"/>
    </source>
</evidence>
<evidence type="ECO:0000256" key="5">
    <source>
        <dbReference type="ARBA" id="ARBA00022989"/>
    </source>
</evidence>
<organism evidence="10 11">
    <name type="scientific">Blastochloris sulfoviridis</name>
    <dbReference type="NCBI Taxonomy" id="50712"/>
    <lineage>
        <taxon>Bacteria</taxon>
        <taxon>Pseudomonadati</taxon>
        <taxon>Pseudomonadota</taxon>
        <taxon>Alphaproteobacteria</taxon>
        <taxon>Hyphomicrobiales</taxon>
        <taxon>Blastochloridaceae</taxon>
        <taxon>Blastochloris</taxon>
    </lineage>
</organism>